<dbReference type="Proteomes" id="UP000310066">
    <property type="component" value="Unassembled WGS sequence"/>
</dbReference>
<proteinExistence type="predicted"/>
<comment type="caution">
    <text evidence="2">The sequence shown here is derived from an EMBL/GenBank/DDBJ whole genome shotgun (WGS) entry which is preliminary data.</text>
</comment>
<evidence type="ECO:0000313" key="2">
    <source>
        <dbReference type="EMBL" id="TKA31603.1"/>
    </source>
</evidence>
<organism evidence="2 3">
    <name type="scientific">Friedmanniomyces endolithicus</name>
    <dbReference type="NCBI Taxonomy" id="329885"/>
    <lineage>
        <taxon>Eukaryota</taxon>
        <taxon>Fungi</taxon>
        <taxon>Dikarya</taxon>
        <taxon>Ascomycota</taxon>
        <taxon>Pezizomycotina</taxon>
        <taxon>Dothideomycetes</taxon>
        <taxon>Dothideomycetidae</taxon>
        <taxon>Mycosphaerellales</taxon>
        <taxon>Teratosphaeriaceae</taxon>
        <taxon>Friedmanniomyces</taxon>
    </lineage>
</organism>
<accession>A0A4U0U8I2</accession>
<feature type="region of interest" description="Disordered" evidence="1">
    <location>
        <begin position="1"/>
        <end position="60"/>
    </location>
</feature>
<dbReference type="OrthoDB" id="3931209at2759"/>
<reference evidence="2 3" key="1">
    <citation type="submission" date="2017-03" db="EMBL/GenBank/DDBJ databases">
        <title>Genomes of endolithic fungi from Antarctica.</title>
        <authorList>
            <person name="Coleine C."/>
            <person name="Masonjones S."/>
            <person name="Stajich J.E."/>
        </authorList>
    </citation>
    <scope>NUCLEOTIDE SEQUENCE [LARGE SCALE GENOMIC DNA]</scope>
    <source>
        <strain evidence="2 3">CCFEE 5311</strain>
    </source>
</reference>
<name>A0A4U0U8I2_9PEZI</name>
<gene>
    <name evidence="2" type="ORF">B0A54_15736</name>
</gene>
<dbReference type="EMBL" id="NAJP01000095">
    <property type="protein sequence ID" value="TKA31603.1"/>
    <property type="molecule type" value="Genomic_DNA"/>
</dbReference>
<protein>
    <submittedName>
        <fullName evidence="2">Uncharacterized protein</fullName>
    </submittedName>
</protein>
<feature type="compositionally biased region" description="Pro residues" evidence="1">
    <location>
        <begin position="23"/>
        <end position="38"/>
    </location>
</feature>
<dbReference type="AlphaFoldDB" id="A0A4U0U8I2"/>
<evidence type="ECO:0000256" key="1">
    <source>
        <dbReference type="SAM" id="MobiDB-lite"/>
    </source>
</evidence>
<evidence type="ECO:0000313" key="3">
    <source>
        <dbReference type="Proteomes" id="UP000310066"/>
    </source>
</evidence>
<sequence length="299" mass="29749">MDDNMFNDLLASGGSPGGASAPQPGPQSGPAQGTPPAPTGGAPTQPDASNNGPGTSGADTDIKLLHQHYVNLLIQRGVPAALMLRTIQRTSSAVRRDGEGARPMLERRIRNLEQDFRGGFEPGGFGMQSAHFPYGPPGGNGGFYGGVTDNGSPGSSSAWAVAGLLDDPLKPGPLTGPGDYGSCPVTSEQIVGPGIGNLAMTMSQIGPAGYRFGPGGCFDLNRICRQKLARAGRNPGGFLGGGMLPMGKNMGLLGGGKGQMGGGMGPMGGIGPMGPMGGWMVSTGGMGPAGSGSGPMGGN</sequence>